<organism evidence="1 2">
    <name type="scientific">Phocaeicola dorei</name>
    <dbReference type="NCBI Taxonomy" id="357276"/>
    <lineage>
        <taxon>Bacteria</taxon>
        <taxon>Pseudomonadati</taxon>
        <taxon>Bacteroidota</taxon>
        <taxon>Bacteroidia</taxon>
        <taxon>Bacteroidales</taxon>
        <taxon>Bacteroidaceae</taxon>
        <taxon>Phocaeicola</taxon>
    </lineage>
</organism>
<gene>
    <name evidence="1" type="ORF">QNN11_21515</name>
</gene>
<dbReference type="Proteomes" id="UP001177934">
    <property type="component" value="Chromosome"/>
</dbReference>
<proteinExistence type="predicted"/>
<dbReference type="RefSeq" id="WP_373226285.1">
    <property type="nucleotide sequence ID" value="NZ_CAXSLT010000004.1"/>
</dbReference>
<dbReference type="AlphaFoldDB" id="A0AA95KW82"/>
<dbReference type="EMBL" id="CP126056">
    <property type="protein sequence ID" value="WHX09758.1"/>
    <property type="molecule type" value="Genomic_DNA"/>
</dbReference>
<reference evidence="1" key="1">
    <citation type="journal article" date="2023" name="Nat. Commun.">
        <title>Identification of a novel Human Milk Oligosaccharides utilization cluster in the infant gut commensal Bacteroides dorei.</title>
        <authorList>
            <person name="Kijner S."/>
            <person name="Ennis D."/>
            <person name="Shmorak S."/>
            <person name="Florentin A."/>
            <person name="Yassour M."/>
        </authorList>
    </citation>
    <scope>NUCLEOTIDE SEQUENCE</scope>
    <source>
        <strain evidence="1">2</strain>
    </source>
</reference>
<accession>A0AA95KW82</accession>
<evidence type="ECO:0000313" key="1">
    <source>
        <dbReference type="EMBL" id="WHX09758.1"/>
    </source>
</evidence>
<evidence type="ECO:0000313" key="2">
    <source>
        <dbReference type="Proteomes" id="UP001177934"/>
    </source>
</evidence>
<name>A0AA95KW82_9BACT</name>
<sequence length="43" mass="4942">MRKKGLRLPRLRLRLKYLPSSWASAGLSVLCMLWKQTGGLKDL</sequence>
<protein>
    <submittedName>
        <fullName evidence="1">Uncharacterized protein</fullName>
    </submittedName>
</protein>